<gene>
    <name evidence="2" type="ORF">FH779_17345</name>
</gene>
<dbReference type="Proteomes" id="UP000510643">
    <property type="component" value="Chromosome"/>
</dbReference>
<dbReference type="AlphaFoldDB" id="A0A7H9DYA2"/>
<dbReference type="Pfam" id="PF00132">
    <property type="entry name" value="Hexapep"/>
    <property type="match status" value="2"/>
</dbReference>
<dbReference type="KEGG" id="efal:FH779_17345"/>
<dbReference type="InterPro" id="IPR050179">
    <property type="entry name" value="Trans_hexapeptide_repeat"/>
</dbReference>
<keyword evidence="3" id="KW-1185">Reference proteome</keyword>
<organism evidence="2 3">
    <name type="scientific">Empedobacter falsenii</name>
    <dbReference type="NCBI Taxonomy" id="343874"/>
    <lineage>
        <taxon>Bacteria</taxon>
        <taxon>Pseudomonadati</taxon>
        <taxon>Bacteroidota</taxon>
        <taxon>Flavobacteriia</taxon>
        <taxon>Flavobacteriales</taxon>
        <taxon>Weeksellaceae</taxon>
        <taxon>Empedobacter</taxon>
    </lineage>
</organism>
<comment type="similarity">
    <text evidence="1">Belongs to the transferase hexapeptide repeat family.</text>
</comment>
<evidence type="ECO:0000313" key="2">
    <source>
        <dbReference type="EMBL" id="QLL59741.1"/>
    </source>
</evidence>
<proteinExistence type="inferred from homology"/>
<dbReference type="GO" id="GO:0016740">
    <property type="term" value="F:transferase activity"/>
    <property type="evidence" value="ECO:0007669"/>
    <property type="project" value="UniProtKB-KW"/>
</dbReference>
<dbReference type="PANTHER" id="PTHR43300">
    <property type="entry name" value="ACETYLTRANSFERASE"/>
    <property type="match status" value="1"/>
</dbReference>
<protein>
    <submittedName>
        <fullName evidence="2">N-acetyltransferase</fullName>
    </submittedName>
</protein>
<evidence type="ECO:0000313" key="3">
    <source>
        <dbReference type="Proteomes" id="UP000510643"/>
    </source>
</evidence>
<dbReference type="CDD" id="cd03358">
    <property type="entry name" value="LbH_WxcM_N_like"/>
    <property type="match status" value="1"/>
</dbReference>
<evidence type="ECO:0000256" key="1">
    <source>
        <dbReference type="ARBA" id="ARBA00007274"/>
    </source>
</evidence>
<dbReference type="InterPro" id="IPR011004">
    <property type="entry name" value="Trimer_LpxA-like_sf"/>
</dbReference>
<dbReference type="Gene3D" id="2.160.10.10">
    <property type="entry name" value="Hexapeptide repeat proteins"/>
    <property type="match status" value="1"/>
</dbReference>
<reference evidence="2 3" key="1">
    <citation type="submission" date="2019-06" db="EMBL/GenBank/DDBJ databases">
        <title>Emergence of pandrug resistant Empedobacter falsenii in China.</title>
        <authorList>
            <person name="Dong N."/>
            <person name="Chen S."/>
            <person name="Zhang R."/>
        </authorList>
    </citation>
    <scope>NUCLEOTIDE SEQUENCE [LARGE SCALE GENOMIC DNA]</scope>
    <source>
        <strain evidence="2 3">1681-1</strain>
    </source>
</reference>
<dbReference type="RefSeq" id="WP_180905584.1">
    <property type="nucleotide sequence ID" value="NZ_CP040908.1"/>
</dbReference>
<dbReference type="GeneID" id="78403257"/>
<dbReference type="SUPFAM" id="SSF51161">
    <property type="entry name" value="Trimeric LpxA-like enzymes"/>
    <property type="match status" value="1"/>
</dbReference>
<accession>A0A7H9DYA2</accession>
<dbReference type="EMBL" id="CP040908">
    <property type="protein sequence ID" value="QLL59741.1"/>
    <property type="molecule type" value="Genomic_DNA"/>
</dbReference>
<name>A0A7H9DYA2_9FLAO</name>
<dbReference type="InterPro" id="IPR001451">
    <property type="entry name" value="Hexapep"/>
</dbReference>
<dbReference type="PANTHER" id="PTHR43300:SF4">
    <property type="entry name" value="ACYL-[ACYL-CARRIER-PROTEIN]--UDP-N-ACETYLGLUCOSAMINE O-ACYLTRANSFERASE"/>
    <property type="match status" value="1"/>
</dbReference>
<keyword evidence="2" id="KW-0808">Transferase</keyword>
<sequence>MIKIHPLSDVQSQHIGDGTSVWQFSVILSEARIGQNCNINCQVFIENDVIIGNNVTIKPGVQIWDGVTLEDNVFIGPNVTFTNDLKPRSKQYPESFEKTLIKKGASIGANSTVIAGNVIGENAMIGAGSVITKEVPANTVWFGNPAKQKGVIDENGQIIYL</sequence>